<proteinExistence type="predicted"/>
<dbReference type="Proteomes" id="UP001163046">
    <property type="component" value="Unassembled WGS sequence"/>
</dbReference>
<feature type="signal peptide" evidence="1">
    <location>
        <begin position="1"/>
        <end position="25"/>
    </location>
</feature>
<gene>
    <name evidence="2" type="ORF">OS493_022313</name>
</gene>
<evidence type="ECO:0000313" key="2">
    <source>
        <dbReference type="EMBL" id="KAJ7390755.1"/>
    </source>
</evidence>
<protein>
    <submittedName>
        <fullName evidence="2">Uncharacterized protein</fullName>
    </submittedName>
</protein>
<comment type="caution">
    <text evidence="2">The sequence shown here is derived from an EMBL/GenBank/DDBJ whole genome shotgun (WGS) entry which is preliminary data.</text>
</comment>
<dbReference type="EMBL" id="MU825411">
    <property type="protein sequence ID" value="KAJ7390755.1"/>
    <property type="molecule type" value="Genomic_DNA"/>
</dbReference>
<name>A0A9X0A0A1_9CNID</name>
<dbReference type="AlphaFoldDB" id="A0A9X0A0A1"/>
<keyword evidence="3" id="KW-1185">Reference proteome</keyword>
<reference evidence="2" key="1">
    <citation type="submission" date="2023-01" db="EMBL/GenBank/DDBJ databases">
        <title>Genome assembly of the deep-sea coral Lophelia pertusa.</title>
        <authorList>
            <person name="Herrera S."/>
            <person name="Cordes E."/>
        </authorList>
    </citation>
    <scope>NUCLEOTIDE SEQUENCE</scope>
    <source>
        <strain evidence="2">USNM1676648</strain>
        <tissue evidence="2">Polyp</tissue>
    </source>
</reference>
<evidence type="ECO:0000313" key="3">
    <source>
        <dbReference type="Proteomes" id="UP001163046"/>
    </source>
</evidence>
<accession>A0A9X0A0A1</accession>
<feature type="chain" id="PRO_5040754515" evidence="1">
    <location>
        <begin position="26"/>
        <end position="400"/>
    </location>
</feature>
<sequence length="400" mass="45653">MNRLFEVIVLVILMTVAFLRNPTDAIDIGKCSLNTFTYEGQVCQRIMMIDLKLNPGLSCSVAYADLKTCLKKYVTGCVKDDPLLKDMAGQITKLLLLQAYNCGDQTVDLSDIHDFLWLVTKCKPERANKALDCWNDFHSVFDQSRNDVFKLCEPYAKAKMECAEVARAECEGLCQHMVKDQDYNPFCKSRKDPGLYNITSKCSDLHAKIECSNSYIYDKAMECEDQGAEKFANEDDFSCSKEKDRKRKCLQENIDTCVTNTRLFDDTEKVLQGTLTNERLFCNRTSLDINSLLQNVKPLADCKQQFFDDAETCAKPFRKIFLTSTSAERKTDKTCSEYKTEYKKARECINKARKKDCKFNDDVLDITARINNPFCSQGTSKSLSTMLQLAVSIIPFMFFA</sequence>
<organism evidence="2 3">
    <name type="scientific">Desmophyllum pertusum</name>
    <dbReference type="NCBI Taxonomy" id="174260"/>
    <lineage>
        <taxon>Eukaryota</taxon>
        <taxon>Metazoa</taxon>
        <taxon>Cnidaria</taxon>
        <taxon>Anthozoa</taxon>
        <taxon>Hexacorallia</taxon>
        <taxon>Scleractinia</taxon>
        <taxon>Caryophylliina</taxon>
        <taxon>Caryophylliidae</taxon>
        <taxon>Desmophyllum</taxon>
    </lineage>
</organism>
<evidence type="ECO:0000256" key="1">
    <source>
        <dbReference type="SAM" id="SignalP"/>
    </source>
</evidence>
<keyword evidence="1" id="KW-0732">Signal</keyword>
<dbReference type="OrthoDB" id="5970176at2759"/>